<dbReference type="AlphaFoldDB" id="A0AB38CVN3"/>
<proteinExistence type="predicted"/>
<accession>A0AB38CVN3</accession>
<sequence>MAINLGKPTGPGLRELTLGQEQMLDAWLTSALCTRPNKREPMPVDYTRALAALARRRGIQVVFDGRDGSKPLQVTLDRTIPGCVGGTHRKVAVRKPWK</sequence>
<name>A0AB38CVN3_9MYCO</name>
<gene>
    <name evidence="1" type="ORF">SAMEA2070301_01264</name>
</gene>
<protein>
    <submittedName>
        <fullName evidence="1">Uncharacterized protein</fullName>
    </submittedName>
</protein>
<evidence type="ECO:0000313" key="2">
    <source>
        <dbReference type="Proteomes" id="UP000185210"/>
    </source>
</evidence>
<dbReference type="Proteomes" id="UP000185210">
    <property type="component" value="Unassembled WGS sequence"/>
</dbReference>
<dbReference type="EMBL" id="FSHM01000002">
    <property type="protein sequence ID" value="SIA51073.1"/>
    <property type="molecule type" value="Genomic_DNA"/>
</dbReference>
<evidence type="ECO:0000313" key="1">
    <source>
        <dbReference type="EMBL" id="SIA51073.1"/>
    </source>
</evidence>
<organism evidence="1 2">
    <name type="scientific">Mycobacteroides abscessus subsp. abscessus</name>
    <dbReference type="NCBI Taxonomy" id="1185650"/>
    <lineage>
        <taxon>Bacteria</taxon>
        <taxon>Bacillati</taxon>
        <taxon>Actinomycetota</taxon>
        <taxon>Actinomycetes</taxon>
        <taxon>Mycobacteriales</taxon>
        <taxon>Mycobacteriaceae</taxon>
        <taxon>Mycobacteroides</taxon>
        <taxon>Mycobacteroides abscessus</taxon>
    </lineage>
</organism>
<comment type="caution">
    <text evidence="1">The sequence shown here is derived from an EMBL/GenBank/DDBJ whole genome shotgun (WGS) entry which is preliminary data.</text>
</comment>
<reference evidence="1 2" key="1">
    <citation type="submission" date="2016-11" db="EMBL/GenBank/DDBJ databases">
        <authorList>
            <consortium name="Pathogen Informatics"/>
        </authorList>
    </citation>
    <scope>NUCLEOTIDE SEQUENCE [LARGE SCALE GENOMIC DNA]</scope>
    <source>
        <strain evidence="1 2">104</strain>
    </source>
</reference>